<dbReference type="Proteomes" id="UP000030008">
    <property type="component" value="Unassembled WGS sequence"/>
</dbReference>
<evidence type="ECO:0000313" key="3">
    <source>
        <dbReference type="EMBL" id="MZH55367.1"/>
    </source>
</evidence>
<dbReference type="Proteomes" id="UP000604383">
    <property type="component" value="Unassembled WGS sequence"/>
</dbReference>
<protein>
    <submittedName>
        <fullName evidence="1 2">Sporulation protein</fullName>
    </submittedName>
</protein>
<sequence length="227" mass="25641">MRKVKSRKYKKQKLILLLVAIVLGFGCVVRSFNTYMEPQLQAIAKQHTGFAINNIVKEVLADIEYDTDALFKINRTKNGDITSIEYDSYKLNQLLYSALNTIDKSLLAAQDGKKDPTTKDVFYEDGVLYEVPAGYLSHIFFLYDKGPKIRVRMRMLNDVTGEIKTESKPYGINNTMIKISLVVKVNAQVITFLSTSELETKTEIPLVVQIVNGQVPDFTPYSNPSGK</sequence>
<reference evidence="2" key="3">
    <citation type="journal article" date="2022" name="Clin. Infect. Dis.">
        <title>Association between Clostridium innocuum and antibiotic-associated diarrhea in adults and children: A cross-sectional study and comparative genomics analysis.</title>
        <authorList>
            <person name="Cherny K.E."/>
            <person name="Muscat E.B."/>
            <person name="Balaji A."/>
            <person name="Mukherjee J."/>
            <person name="Ozer E.A."/>
            <person name="Angarone M.P."/>
            <person name="Hauser A.R."/>
            <person name="Sichel J.S."/>
            <person name="Amponsah E."/>
            <person name="Kociolek L.K."/>
        </authorList>
    </citation>
    <scope>NUCLEOTIDE SEQUENCE</scope>
    <source>
        <strain evidence="2">NU1-AC-029v</strain>
    </source>
</reference>
<comment type="caution">
    <text evidence="1">The sequence shown here is derived from an EMBL/GenBank/DDBJ whole genome shotgun (WGS) entry which is preliminary data.</text>
</comment>
<dbReference type="AlphaFoldDB" id="A0A099I880"/>
<reference evidence="3" key="2">
    <citation type="journal article" date="2019" name="Nat. Med.">
        <title>A library of human gut bacterial isolates paired with longitudinal multiomics data enables mechanistic microbiome research.</title>
        <authorList>
            <person name="Poyet M."/>
            <person name="Groussin M."/>
            <person name="Gibbons S.M."/>
            <person name="Avila-Pacheco J."/>
            <person name="Jiang X."/>
            <person name="Kearney S.M."/>
            <person name="Perrotta A.R."/>
            <person name="Berdy B."/>
            <person name="Zhao S."/>
            <person name="Lieberman T.D."/>
            <person name="Swanson P.K."/>
            <person name="Smith M."/>
            <person name="Roesemann S."/>
            <person name="Alexander J.E."/>
            <person name="Rich S.A."/>
            <person name="Livny J."/>
            <person name="Vlamakis H."/>
            <person name="Clish C."/>
            <person name="Bullock K."/>
            <person name="Deik A."/>
            <person name="Scott J."/>
            <person name="Pierce K.A."/>
            <person name="Xavier R.J."/>
            <person name="Alm E.J."/>
        </authorList>
    </citation>
    <scope>NUCLEOTIDE SEQUENCE</scope>
    <source>
        <strain evidence="3">BIOML-A12</strain>
    </source>
</reference>
<reference evidence="1 4" key="1">
    <citation type="submission" date="2014-08" db="EMBL/GenBank/DDBJ databases">
        <title>Clostridium innocuum, an unnegligible vancomycin-resistant pathogen causing extra-intestinal infections.</title>
        <authorList>
            <person name="Feng Y."/>
            <person name="Chiu C.-H."/>
        </authorList>
    </citation>
    <scope>NUCLEOTIDE SEQUENCE [LARGE SCALE GENOMIC DNA]</scope>
    <source>
        <strain evidence="1 4">AN88</strain>
    </source>
</reference>
<dbReference type="InterPro" id="IPR014197">
    <property type="entry name" value="Sporulation_prot_YunB"/>
</dbReference>
<evidence type="ECO:0000313" key="4">
    <source>
        <dbReference type="Proteomes" id="UP000030008"/>
    </source>
</evidence>
<accession>A0A099I880</accession>
<organism evidence="1 4">
    <name type="scientific">Clostridium innocuum</name>
    <dbReference type="NCBI Taxonomy" id="1522"/>
    <lineage>
        <taxon>Bacteria</taxon>
        <taxon>Bacillati</taxon>
        <taxon>Bacillota</taxon>
        <taxon>Clostridia</taxon>
        <taxon>Eubacteriales</taxon>
        <taxon>Clostridiaceae</taxon>
        <taxon>Clostridium</taxon>
    </lineage>
</organism>
<proteinExistence type="predicted"/>
<gene>
    <name evidence="2" type="primary">yunB</name>
    <name evidence="1" type="ORF">CIAN88_10825</name>
    <name evidence="3" type="ORF">GT664_06220</name>
    <name evidence="2" type="ORF">MKC95_05610</name>
</gene>
<dbReference type="Proteomes" id="UP001203972">
    <property type="component" value="Unassembled WGS sequence"/>
</dbReference>
<evidence type="ECO:0000313" key="1">
    <source>
        <dbReference type="EMBL" id="KGJ53133.1"/>
    </source>
</evidence>
<name>A0A099I880_CLOIN</name>
<dbReference type="EMBL" id="JQIF01000045">
    <property type="protein sequence ID" value="KGJ53133.1"/>
    <property type="molecule type" value="Genomic_DNA"/>
</dbReference>
<dbReference type="PROSITE" id="PS51257">
    <property type="entry name" value="PROKAR_LIPOPROTEIN"/>
    <property type="match status" value="1"/>
</dbReference>
<dbReference type="EMBL" id="WWTN01000008">
    <property type="protein sequence ID" value="MZH55367.1"/>
    <property type="molecule type" value="Genomic_DNA"/>
</dbReference>
<dbReference type="Pfam" id="PF09560">
    <property type="entry name" value="Spore_YunB"/>
    <property type="match status" value="1"/>
</dbReference>
<dbReference type="EMBL" id="JAKTMA010000007">
    <property type="protein sequence ID" value="MCR0232244.1"/>
    <property type="molecule type" value="Genomic_DNA"/>
</dbReference>
<dbReference type="NCBIfam" id="TIGR02832">
    <property type="entry name" value="spo_yunB"/>
    <property type="match status" value="1"/>
</dbReference>
<dbReference type="RefSeq" id="WP_008819018.1">
    <property type="nucleotide sequence ID" value="NZ_AP025565.1"/>
</dbReference>
<dbReference type="PIRSF" id="PIRSF021383">
    <property type="entry name" value="YunB"/>
    <property type="match status" value="1"/>
</dbReference>
<evidence type="ECO:0000313" key="2">
    <source>
        <dbReference type="EMBL" id="MCR0232244.1"/>
    </source>
</evidence>